<evidence type="ECO:0000256" key="1">
    <source>
        <dbReference type="ARBA" id="ARBA00001541"/>
    </source>
</evidence>
<evidence type="ECO:0000256" key="4">
    <source>
        <dbReference type="ARBA" id="ARBA00022679"/>
    </source>
</evidence>
<dbReference type="InterPro" id="IPR026024">
    <property type="entry name" value="Chemotaxis_MeTrfase_CheR"/>
</dbReference>
<dbReference type="SUPFAM" id="SSF53335">
    <property type="entry name" value="S-adenosyl-L-methionine-dependent methyltransferases"/>
    <property type="match status" value="1"/>
</dbReference>
<dbReference type="SUPFAM" id="SSF47757">
    <property type="entry name" value="Chemotaxis receptor methyltransferase CheR, N-terminal domain"/>
    <property type="match status" value="1"/>
</dbReference>
<keyword evidence="5" id="KW-0949">S-adenosyl-L-methionine</keyword>
<dbReference type="GO" id="GO:0032259">
    <property type="term" value="P:methylation"/>
    <property type="evidence" value="ECO:0007669"/>
    <property type="project" value="UniProtKB-KW"/>
</dbReference>
<dbReference type="PANTHER" id="PTHR24422">
    <property type="entry name" value="CHEMOTAXIS PROTEIN METHYLTRANSFERASE"/>
    <property type="match status" value="1"/>
</dbReference>
<feature type="domain" description="CheR-type methyltransferase" evidence="6">
    <location>
        <begin position="1"/>
        <end position="271"/>
    </location>
</feature>
<dbReference type="AlphaFoldDB" id="A0A1H7ZCF7"/>
<dbReference type="Pfam" id="PF03705">
    <property type="entry name" value="CheR_N"/>
    <property type="match status" value="1"/>
</dbReference>
<dbReference type="PROSITE" id="PS50123">
    <property type="entry name" value="CHER"/>
    <property type="match status" value="1"/>
</dbReference>
<dbReference type="InterPro" id="IPR000780">
    <property type="entry name" value="CheR_MeTrfase"/>
</dbReference>
<dbReference type="InterPro" id="IPR029063">
    <property type="entry name" value="SAM-dependent_MTases_sf"/>
</dbReference>
<dbReference type="EMBL" id="FOCG01000001">
    <property type="protein sequence ID" value="SEM55238.1"/>
    <property type="molecule type" value="Genomic_DNA"/>
</dbReference>
<comment type="catalytic activity">
    <reaction evidence="1">
        <text>L-glutamyl-[protein] + S-adenosyl-L-methionine = [protein]-L-glutamate 5-O-methyl ester + S-adenosyl-L-homocysteine</text>
        <dbReference type="Rhea" id="RHEA:24452"/>
        <dbReference type="Rhea" id="RHEA-COMP:10208"/>
        <dbReference type="Rhea" id="RHEA-COMP:10311"/>
        <dbReference type="ChEBI" id="CHEBI:29973"/>
        <dbReference type="ChEBI" id="CHEBI:57856"/>
        <dbReference type="ChEBI" id="CHEBI:59789"/>
        <dbReference type="ChEBI" id="CHEBI:82795"/>
        <dbReference type="EC" id="2.1.1.80"/>
    </reaction>
</comment>
<dbReference type="InterPro" id="IPR022642">
    <property type="entry name" value="CheR_C"/>
</dbReference>
<dbReference type="Pfam" id="PF01739">
    <property type="entry name" value="CheR"/>
    <property type="match status" value="1"/>
</dbReference>
<dbReference type="Gene3D" id="1.10.155.10">
    <property type="entry name" value="Chemotaxis receptor methyltransferase CheR, N-terminal domain"/>
    <property type="match status" value="1"/>
</dbReference>
<dbReference type="Gene3D" id="3.40.50.150">
    <property type="entry name" value="Vaccinia Virus protein VP39"/>
    <property type="match status" value="1"/>
</dbReference>
<dbReference type="GO" id="GO:0008983">
    <property type="term" value="F:protein-glutamate O-methyltransferase activity"/>
    <property type="evidence" value="ECO:0007669"/>
    <property type="project" value="UniProtKB-EC"/>
</dbReference>
<dbReference type="RefSeq" id="WP_092751368.1">
    <property type="nucleotide sequence ID" value="NZ_FOCG01000001.1"/>
</dbReference>
<dbReference type="InterPro" id="IPR050903">
    <property type="entry name" value="Bact_Chemotaxis_MeTrfase"/>
</dbReference>
<dbReference type="SMART" id="SM00138">
    <property type="entry name" value="MeTrc"/>
    <property type="match status" value="1"/>
</dbReference>
<keyword evidence="8" id="KW-1185">Reference proteome</keyword>
<keyword evidence="4 7" id="KW-0808">Transferase</keyword>
<dbReference type="Proteomes" id="UP000199158">
    <property type="component" value="Unassembled WGS sequence"/>
</dbReference>
<dbReference type="PRINTS" id="PR00996">
    <property type="entry name" value="CHERMTFRASE"/>
</dbReference>
<dbReference type="STRING" id="474960.SAMN05216180_0536"/>
<evidence type="ECO:0000313" key="8">
    <source>
        <dbReference type="Proteomes" id="UP000199158"/>
    </source>
</evidence>
<protein>
    <recommendedName>
        <fullName evidence="2">protein-glutamate O-methyltransferase</fullName>
        <ecNumber evidence="2">2.1.1.80</ecNumber>
    </recommendedName>
</protein>
<name>A0A1H7ZCF7_9FIRM</name>
<dbReference type="PANTHER" id="PTHR24422:SF19">
    <property type="entry name" value="CHEMOTAXIS PROTEIN METHYLTRANSFERASE"/>
    <property type="match status" value="1"/>
</dbReference>
<organism evidence="7 8">
    <name type="scientific">Hydrogenoanaerobacterium saccharovorans</name>
    <dbReference type="NCBI Taxonomy" id="474960"/>
    <lineage>
        <taxon>Bacteria</taxon>
        <taxon>Bacillati</taxon>
        <taxon>Bacillota</taxon>
        <taxon>Clostridia</taxon>
        <taxon>Eubacteriales</taxon>
        <taxon>Oscillospiraceae</taxon>
        <taxon>Hydrogenoanaerobacterium</taxon>
    </lineage>
</organism>
<dbReference type="EC" id="2.1.1.80" evidence="2"/>
<dbReference type="OrthoDB" id="9816309at2"/>
<dbReference type="InterPro" id="IPR022641">
    <property type="entry name" value="CheR_N"/>
</dbReference>
<evidence type="ECO:0000256" key="2">
    <source>
        <dbReference type="ARBA" id="ARBA00012534"/>
    </source>
</evidence>
<dbReference type="PIRSF" id="PIRSF000410">
    <property type="entry name" value="CheR"/>
    <property type="match status" value="1"/>
</dbReference>
<evidence type="ECO:0000313" key="7">
    <source>
        <dbReference type="EMBL" id="SEM55238.1"/>
    </source>
</evidence>
<evidence type="ECO:0000256" key="3">
    <source>
        <dbReference type="ARBA" id="ARBA00022603"/>
    </source>
</evidence>
<gene>
    <name evidence="7" type="ORF">SAMN05216180_0536</name>
</gene>
<reference evidence="7 8" key="1">
    <citation type="submission" date="2016-10" db="EMBL/GenBank/DDBJ databases">
        <authorList>
            <person name="de Groot N.N."/>
        </authorList>
    </citation>
    <scope>NUCLEOTIDE SEQUENCE [LARGE SCALE GENOMIC DNA]</scope>
    <source>
        <strain evidence="7 8">CGMCC 1.5070</strain>
    </source>
</reference>
<sequence>MIAMTDKEFDTLTKFVKQNYGIDLTKKRILIEGRLSNTITAKGLSSFEEYLNLIFNDKSGQEMKVLLNKLTTNHTFFLRESDHFQFLKEYVLPYLVKHRKNKDLRIWSAGCSAGQEPYTMAMVIADFFGNQSSSWDTTILATDLSTHVLEQAKTGIYSAESIKDVPPEWMQKYFIDKKDGTFEICDRIKKEVVFRHANLMEPFNYKKPFDIIFCRNVMIYYDAPTKITLVNKFYDCTANGGFLFIGHSETINRENTKYRYIKPAVYQKGENAR</sequence>
<accession>A0A1H7ZCF7</accession>
<evidence type="ECO:0000259" key="6">
    <source>
        <dbReference type="PROSITE" id="PS50123"/>
    </source>
</evidence>
<dbReference type="InterPro" id="IPR036804">
    <property type="entry name" value="CheR_N_sf"/>
</dbReference>
<evidence type="ECO:0000256" key="5">
    <source>
        <dbReference type="ARBA" id="ARBA00022691"/>
    </source>
</evidence>
<keyword evidence="3 7" id="KW-0489">Methyltransferase</keyword>
<proteinExistence type="predicted"/>